<dbReference type="CDD" id="cd00009">
    <property type="entry name" value="AAA"/>
    <property type="match status" value="1"/>
</dbReference>
<organism evidence="5 6">
    <name type="scientific">Neptunicella marina</name>
    <dbReference type="NCBI Taxonomy" id="2125989"/>
    <lineage>
        <taxon>Bacteria</taxon>
        <taxon>Pseudomonadati</taxon>
        <taxon>Pseudomonadota</taxon>
        <taxon>Gammaproteobacteria</taxon>
        <taxon>Alteromonadales</taxon>
        <taxon>Alteromonadaceae</taxon>
        <taxon>Neptunicella</taxon>
    </lineage>
</organism>
<evidence type="ECO:0000313" key="5">
    <source>
        <dbReference type="EMBL" id="MBC3766706.1"/>
    </source>
</evidence>
<comment type="caution">
    <text evidence="5">The sequence shown here is derived from an EMBL/GenBank/DDBJ whole genome shotgun (WGS) entry which is preliminary data.</text>
</comment>
<dbReference type="Proteomes" id="UP000601768">
    <property type="component" value="Unassembled WGS sequence"/>
</dbReference>
<protein>
    <submittedName>
        <fullName evidence="5">ATP-binding protein</fullName>
    </submittedName>
</protein>
<dbReference type="PIRSF" id="PIRSF003073">
    <property type="entry name" value="DNAC_TnpB_IstB"/>
    <property type="match status" value="1"/>
</dbReference>
<dbReference type="PANTHER" id="PTHR30050:SF4">
    <property type="entry name" value="ATP-BINDING PROTEIN RV3427C IN INSERTION SEQUENCE-RELATED"/>
    <property type="match status" value="1"/>
</dbReference>
<dbReference type="SMART" id="SM00382">
    <property type="entry name" value="AAA"/>
    <property type="match status" value="1"/>
</dbReference>
<dbReference type="InterPro" id="IPR002611">
    <property type="entry name" value="IstB_ATP-bd"/>
</dbReference>
<dbReference type="InterPro" id="IPR027417">
    <property type="entry name" value="P-loop_NTPase"/>
</dbReference>
<dbReference type="Pfam" id="PF01695">
    <property type="entry name" value="IstB_IS21"/>
    <property type="match status" value="1"/>
</dbReference>
<dbReference type="InterPro" id="IPR047661">
    <property type="entry name" value="IstB"/>
</dbReference>
<accession>A0A8J6IWB8</accession>
<sequence length="258" mass="29489">MISPSIRKPIEELGLHGVIRALETQYSSNEFDDLTYEERLEHLFITQVEEDRNRAMTRRVKQARLRFPNACTENIEFGGERSGHKKLLLSLLTGNWVMKHLNAVITGASGTGKTYLANAIANALLSAGYKVLYYRLDDFFKEAYKKQTLDQYANFRRTLLKTDLLVLDDLGACELSGEQVEILYCILEDRYTECSTLITSQIPFQDWHAFIGSDNVADAILDRIIHNAHKLPLHSKKSMREKFGKIALEEDLKESKGE</sequence>
<dbReference type="InterPro" id="IPR003593">
    <property type="entry name" value="AAA+_ATPase"/>
</dbReference>
<keyword evidence="3 5" id="KW-0067">ATP-binding</keyword>
<dbReference type="EMBL" id="JACNEP010000009">
    <property type="protein sequence ID" value="MBC3766706.1"/>
    <property type="molecule type" value="Genomic_DNA"/>
</dbReference>
<reference evidence="5" key="2">
    <citation type="submission" date="2020-08" db="EMBL/GenBank/DDBJ databases">
        <authorList>
            <person name="Lai Q."/>
        </authorList>
    </citation>
    <scope>NUCLEOTIDE SEQUENCE</scope>
    <source>
        <strain evidence="5">S27-2</strain>
    </source>
</reference>
<name>A0A8J6IWB8_9ALTE</name>
<feature type="domain" description="AAA+ ATPase" evidence="4">
    <location>
        <begin position="99"/>
        <end position="231"/>
    </location>
</feature>
<proteinExistence type="inferred from homology"/>
<reference evidence="5" key="1">
    <citation type="journal article" date="2018" name="Int. J. Syst. Evol. Microbiol.">
        <title>Neptunicella marina gen. nov., sp. nov., isolated from surface seawater.</title>
        <authorList>
            <person name="Liu X."/>
            <person name="Lai Q."/>
            <person name="Du Y."/>
            <person name="Zhang X."/>
            <person name="Liu Z."/>
            <person name="Sun F."/>
            <person name="Shao Z."/>
        </authorList>
    </citation>
    <scope>NUCLEOTIDE SEQUENCE</scope>
    <source>
        <strain evidence="5">S27-2</strain>
    </source>
</reference>
<evidence type="ECO:0000313" key="6">
    <source>
        <dbReference type="Proteomes" id="UP000601768"/>
    </source>
</evidence>
<keyword evidence="2" id="KW-0547">Nucleotide-binding</keyword>
<comment type="similarity">
    <text evidence="1">Belongs to the IS21/IS1162 putative ATP-binding protein family.</text>
</comment>
<keyword evidence="6" id="KW-1185">Reference proteome</keyword>
<dbReference type="GO" id="GO:0005524">
    <property type="term" value="F:ATP binding"/>
    <property type="evidence" value="ECO:0007669"/>
    <property type="project" value="UniProtKB-KW"/>
</dbReference>
<dbReference type="PANTHER" id="PTHR30050">
    <property type="entry name" value="CHROMOSOMAL REPLICATION INITIATOR PROTEIN DNAA"/>
    <property type="match status" value="1"/>
</dbReference>
<dbReference type="GO" id="GO:0006260">
    <property type="term" value="P:DNA replication"/>
    <property type="evidence" value="ECO:0007669"/>
    <property type="project" value="TreeGrafter"/>
</dbReference>
<dbReference type="InterPro" id="IPR028350">
    <property type="entry name" value="DNAC/IstB-like"/>
</dbReference>
<dbReference type="AlphaFoldDB" id="A0A8J6IWB8"/>
<evidence type="ECO:0000256" key="2">
    <source>
        <dbReference type="ARBA" id="ARBA00022741"/>
    </source>
</evidence>
<evidence type="ECO:0000259" key="4">
    <source>
        <dbReference type="SMART" id="SM00382"/>
    </source>
</evidence>
<dbReference type="NCBIfam" id="NF038214">
    <property type="entry name" value="IS21_help_AAA"/>
    <property type="match status" value="1"/>
</dbReference>
<dbReference type="RefSeq" id="WP_186507232.1">
    <property type="nucleotide sequence ID" value="NZ_JACNEP010000009.1"/>
</dbReference>
<dbReference type="SUPFAM" id="SSF52540">
    <property type="entry name" value="P-loop containing nucleoside triphosphate hydrolases"/>
    <property type="match status" value="1"/>
</dbReference>
<dbReference type="Gene3D" id="3.40.50.300">
    <property type="entry name" value="P-loop containing nucleotide triphosphate hydrolases"/>
    <property type="match status" value="1"/>
</dbReference>
<gene>
    <name evidence="5" type="ORF">H8B19_12525</name>
</gene>
<evidence type="ECO:0000256" key="1">
    <source>
        <dbReference type="ARBA" id="ARBA00008059"/>
    </source>
</evidence>
<evidence type="ECO:0000256" key="3">
    <source>
        <dbReference type="ARBA" id="ARBA00022840"/>
    </source>
</evidence>